<organism evidence="2 3">
    <name type="scientific">Magallana gigas</name>
    <name type="common">Pacific oyster</name>
    <name type="synonym">Crassostrea gigas</name>
    <dbReference type="NCBI Taxonomy" id="29159"/>
    <lineage>
        <taxon>Eukaryota</taxon>
        <taxon>Metazoa</taxon>
        <taxon>Spiralia</taxon>
        <taxon>Lophotrochozoa</taxon>
        <taxon>Mollusca</taxon>
        <taxon>Bivalvia</taxon>
        <taxon>Autobranchia</taxon>
        <taxon>Pteriomorphia</taxon>
        <taxon>Ostreida</taxon>
        <taxon>Ostreoidea</taxon>
        <taxon>Ostreidae</taxon>
        <taxon>Magallana</taxon>
    </lineage>
</organism>
<dbReference type="EnsemblMetazoa" id="G30328.1">
    <property type="protein sequence ID" value="G30328.1:cds"/>
    <property type="gene ID" value="G30328"/>
</dbReference>
<proteinExistence type="predicted"/>
<dbReference type="Proteomes" id="UP000005408">
    <property type="component" value="Unassembled WGS sequence"/>
</dbReference>
<evidence type="ECO:0000313" key="2">
    <source>
        <dbReference type="EnsemblMetazoa" id="G30328.1:cds"/>
    </source>
</evidence>
<protein>
    <submittedName>
        <fullName evidence="2">Uncharacterized protein</fullName>
    </submittedName>
</protein>
<dbReference type="OrthoDB" id="6194673at2759"/>
<keyword evidence="1" id="KW-1133">Transmembrane helix</keyword>
<dbReference type="AlphaFoldDB" id="A0A8W8LVU2"/>
<keyword evidence="3" id="KW-1185">Reference proteome</keyword>
<reference evidence="2" key="1">
    <citation type="submission" date="2022-08" db="UniProtKB">
        <authorList>
            <consortium name="EnsemblMetazoa"/>
        </authorList>
    </citation>
    <scope>IDENTIFICATION</scope>
    <source>
        <strain evidence="2">05x7-T-G4-1.051#20</strain>
    </source>
</reference>
<feature type="transmembrane region" description="Helical" evidence="1">
    <location>
        <begin position="6"/>
        <end position="25"/>
    </location>
</feature>
<accession>A0A8W8LVU2</accession>
<feature type="transmembrane region" description="Helical" evidence="1">
    <location>
        <begin position="142"/>
        <end position="163"/>
    </location>
</feature>
<name>A0A8W8LVU2_MAGGI</name>
<evidence type="ECO:0000256" key="1">
    <source>
        <dbReference type="SAM" id="Phobius"/>
    </source>
</evidence>
<sequence length="329" mass="36495">MFLDKIHLALYLIFVDSVLIIYCQLTTHSSEMCLKKALTIHRSLKAKNCPLPYLEAKTDRERCSVSCNGSYTKKEPDPHRDCVGFNIKFKLEETLITYIKVFPCEIPNCSLEVVNFECTLNRSHTEFTDGEKGSCIDPGSSAVIILCCLVGGSLIGISAFVLVKRLRTYHRRLQPPPVFYQPNYGDSGDLQGDSTVTIGSPLETEYADIEETIRMVAKAIQVPSYKEDSSSETRSRENIYHHLSLTEDSTKRENSAILSNDCIPDNFADDVNLSNKGSPSFKSVVICADSSSSKSNGNSKVSPTGSVGSDKYYALEKEYVIFNSSNGNK</sequence>
<evidence type="ECO:0000313" key="3">
    <source>
        <dbReference type="Proteomes" id="UP000005408"/>
    </source>
</evidence>
<keyword evidence="1" id="KW-0472">Membrane</keyword>
<keyword evidence="1" id="KW-0812">Transmembrane</keyword>